<comment type="similarity">
    <text evidence="8">Belongs to the ABC transporter superfamily. Drug exporter-1 (DrugE1) (TC 3.A.1.105) family.</text>
</comment>
<dbReference type="PANTHER" id="PTHR42711:SF5">
    <property type="entry name" value="ABC TRANSPORTER ATP-BINDING PROTEIN NATA"/>
    <property type="match status" value="1"/>
</dbReference>
<dbReference type="InterPro" id="IPR003593">
    <property type="entry name" value="AAA+_ATPase"/>
</dbReference>
<dbReference type="AlphaFoldDB" id="T0Y540"/>
<dbReference type="Gene3D" id="3.40.50.300">
    <property type="entry name" value="P-loop containing nucleotide triphosphate hydrolases"/>
    <property type="match status" value="1"/>
</dbReference>
<organism evidence="10">
    <name type="scientific">mine drainage metagenome</name>
    <dbReference type="NCBI Taxonomy" id="410659"/>
    <lineage>
        <taxon>unclassified sequences</taxon>
        <taxon>metagenomes</taxon>
        <taxon>ecological metagenomes</taxon>
    </lineage>
</organism>
<dbReference type="PANTHER" id="PTHR42711">
    <property type="entry name" value="ABC TRANSPORTER ATP-BINDING PROTEIN"/>
    <property type="match status" value="1"/>
</dbReference>
<dbReference type="InterPro" id="IPR027417">
    <property type="entry name" value="P-loop_NTPase"/>
</dbReference>
<dbReference type="InterPro" id="IPR050763">
    <property type="entry name" value="ABC_transporter_ATP-binding"/>
</dbReference>
<dbReference type="GO" id="GO:1900753">
    <property type="term" value="P:doxorubicin transport"/>
    <property type="evidence" value="ECO:0007669"/>
    <property type="project" value="InterPro"/>
</dbReference>
<dbReference type="EMBL" id="AUZY01012399">
    <property type="protein sequence ID" value="EQD30201.1"/>
    <property type="molecule type" value="Genomic_DNA"/>
</dbReference>
<dbReference type="Pfam" id="PF00005">
    <property type="entry name" value="ABC_tran"/>
    <property type="match status" value="1"/>
</dbReference>
<dbReference type="PROSITE" id="PS00211">
    <property type="entry name" value="ABC_TRANSPORTER_1"/>
    <property type="match status" value="1"/>
</dbReference>
<evidence type="ECO:0000256" key="3">
    <source>
        <dbReference type="ARBA" id="ARBA00022475"/>
    </source>
</evidence>
<dbReference type="GO" id="GO:0043215">
    <property type="term" value="P:daunorubicin transport"/>
    <property type="evidence" value="ECO:0007669"/>
    <property type="project" value="InterPro"/>
</dbReference>
<keyword evidence="7" id="KW-0472">Membrane</keyword>
<comment type="subcellular location">
    <subcellularLocation>
        <location evidence="1">Cell membrane</location>
        <topology evidence="1">Peripheral membrane protein</topology>
        <orientation evidence="1">Cytoplasmic side</orientation>
    </subcellularLocation>
</comment>
<evidence type="ECO:0000256" key="1">
    <source>
        <dbReference type="ARBA" id="ARBA00004413"/>
    </source>
</evidence>
<accession>T0Y540</accession>
<reference evidence="10" key="2">
    <citation type="journal article" date="2014" name="ISME J.">
        <title>Microbial stratification in low pH oxic and suboxic macroscopic growths along an acid mine drainage.</title>
        <authorList>
            <person name="Mendez-Garcia C."/>
            <person name="Mesa V."/>
            <person name="Sprenger R.R."/>
            <person name="Richter M."/>
            <person name="Diez M.S."/>
            <person name="Solano J."/>
            <person name="Bargiela R."/>
            <person name="Golyshina O.V."/>
            <person name="Manteca A."/>
            <person name="Ramos J.L."/>
            <person name="Gallego J.R."/>
            <person name="Llorente I."/>
            <person name="Martins Dos Santos V.A."/>
            <person name="Jensen O.N."/>
            <person name="Pelaez A.I."/>
            <person name="Sanchez J."/>
            <person name="Ferrer M."/>
        </authorList>
    </citation>
    <scope>NUCLEOTIDE SEQUENCE</scope>
</reference>
<sequence>MNSARPPGEAVIQVEDLGKTYAGKVEAVKGVSFEVAPGEIFGFLGPNGAGKTTTVSMLTTLLTPTRGRAMVAGLDVATQAAQVRREIGLVFQDSTADGELTGRENLILAGGLFGMTPAECRAPIEMLLARMDLADAGDRRVKGYSGGMKRRLELAVAMVHTPKILFLDEPTIGLDPQGRAGFWRYIQELRREQQVTIFMTTHYLDEVENLCDRIAIIDHGRIIATGTNDALKERVGGDVVELP</sequence>
<keyword evidence="4" id="KW-0547">Nucleotide-binding</keyword>
<keyword evidence="5" id="KW-0067">ATP-binding</keyword>
<evidence type="ECO:0000256" key="8">
    <source>
        <dbReference type="ARBA" id="ARBA00049985"/>
    </source>
</evidence>
<evidence type="ECO:0000256" key="2">
    <source>
        <dbReference type="ARBA" id="ARBA00022448"/>
    </source>
</evidence>
<evidence type="ECO:0000256" key="6">
    <source>
        <dbReference type="ARBA" id="ARBA00022967"/>
    </source>
</evidence>
<dbReference type="InterPro" id="IPR003439">
    <property type="entry name" value="ABC_transporter-like_ATP-bd"/>
</dbReference>
<dbReference type="SMART" id="SM00382">
    <property type="entry name" value="AAA"/>
    <property type="match status" value="1"/>
</dbReference>
<feature type="domain" description="ABC transporter" evidence="9">
    <location>
        <begin position="12"/>
        <end position="242"/>
    </location>
</feature>
<dbReference type="SUPFAM" id="SSF52540">
    <property type="entry name" value="P-loop containing nucleoside triphosphate hydrolases"/>
    <property type="match status" value="1"/>
</dbReference>
<dbReference type="NCBIfam" id="TIGR01188">
    <property type="entry name" value="drrA"/>
    <property type="match status" value="1"/>
</dbReference>
<dbReference type="PROSITE" id="PS50893">
    <property type="entry name" value="ABC_TRANSPORTER_2"/>
    <property type="match status" value="1"/>
</dbReference>
<feature type="non-terminal residue" evidence="10">
    <location>
        <position position="243"/>
    </location>
</feature>
<comment type="caution">
    <text evidence="10">The sequence shown here is derived from an EMBL/GenBank/DDBJ whole genome shotgun (WGS) entry which is preliminary data.</text>
</comment>
<dbReference type="InterPro" id="IPR017871">
    <property type="entry name" value="ABC_transporter-like_CS"/>
</dbReference>
<dbReference type="GO" id="GO:0016887">
    <property type="term" value="F:ATP hydrolysis activity"/>
    <property type="evidence" value="ECO:0007669"/>
    <property type="project" value="InterPro"/>
</dbReference>
<dbReference type="InterPro" id="IPR005894">
    <property type="entry name" value="DrrA"/>
</dbReference>
<protein>
    <submittedName>
        <fullName evidence="10">Daunorubicin resistance ABC transporter ATPase subunit</fullName>
    </submittedName>
</protein>
<reference evidence="10" key="1">
    <citation type="submission" date="2013-08" db="EMBL/GenBank/DDBJ databases">
        <authorList>
            <person name="Mendez C."/>
            <person name="Richter M."/>
            <person name="Ferrer M."/>
            <person name="Sanchez J."/>
        </authorList>
    </citation>
    <scope>NUCLEOTIDE SEQUENCE</scope>
</reference>
<evidence type="ECO:0000313" key="10">
    <source>
        <dbReference type="EMBL" id="EQD30201.1"/>
    </source>
</evidence>
<proteinExistence type="inferred from homology"/>
<dbReference type="GO" id="GO:0005524">
    <property type="term" value="F:ATP binding"/>
    <property type="evidence" value="ECO:0007669"/>
    <property type="project" value="UniProtKB-KW"/>
</dbReference>
<dbReference type="GO" id="GO:0005886">
    <property type="term" value="C:plasma membrane"/>
    <property type="evidence" value="ECO:0007669"/>
    <property type="project" value="UniProtKB-SubCell"/>
</dbReference>
<name>T0Y540_9ZZZZ</name>
<evidence type="ECO:0000256" key="5">
    <source>
        <dbReference type="ARBA" id="ARBA00022840"/>
    </source>
</evidence>
<gene>
    <name evidence="10" type="ORF">B1B_18521</name>
</gene>
<dbReference type="FunFam" id="3.40.50.300:FF:000589">
    <property type="entry name" value="ABC transporter, ATP-binding subunit"/>
    <property type="match status" value="1"/>
</dbReference>
<evidence type="ECO:0000256" key="4">
    <source>
        <dbReference type="ARBA" id="ARBA00022741"/>
    </source>
</evidence>
<keyword evidence="6" id="KW-1278">Translocase</keyword>
<keyword evidence="3" id="KW-1003">Cell membrane</keyword>
<evidence type="ECO:0000259" key="9">
    <source>
        <dbReference type="PROSITE" id="PS50893"/>
    </source>
</evidence>
<keyword evidence="2" id="KW-0813">Transport</keyword>
<evidence type="ECO:0000256" key="7">
    <source>
        <dbReference type="ARBA" id="ARBA00023136"/>
    </source>
</evidence>